<feature type="region of interest" description="Disordered" evidence="1">
    <location>
        <begin position="399"/>
        <end position="419"/>
    </location>
</feature>
<feature type="region of interest" description="Disordered" evidence="1">
    <location>
        <begin position="158"/>
        <end position="179"/>
    </location>
</feature>
<proteinExistence type="predicted"/>
<accession>A0A3N4I5V3</accession>
<reference evidence="2 3" key="1">
    <citation type="journal article" date="2018" name="Nat. Ecol. Evol.">
        <title>Pezizomycetes genomes reveal the molecular basis of ectomycorrhizal truffle lifestyle.</title>
        <authorList>
            <person name="Murat C."/>
            <person name="Payen T."/>
            <person name="Noel B."/>
            <person name="Kuo A."/>
            <person name="Morin E."/>
            <person name="Chen J."/>
            <person name="Kohler A."/>
            <person name="Krizsan K."/>
            <person name="Balestrini R."/>
            <person name="Da Silva C."/>
            <person name="Montanini B."/>
            <person name="Hainaut M."/>
            <person name="Levati E."/>
            <person name="Barry K.W."/>
            <person name="Belfiori B."/>
            <person name="Cichocki N."/>
            <person name="Clum A."/>
            <person name="Dockter R.B."/>
            <person name="Fauchery L."/>
            <person name="Guy J."/>
            <person name="Iotti M."/>
            <person name="Le Tacon F."/>
            <person name="Lindquist E.A."/>
            <person name="Lipzen A."/>
            <person name="Malagnac F."/>
            <person name="Mello A."/>
            <person name="Molinier V."/>
            <person name="Miyauchi S."/>
            <person name="Poulain J."/>
            <person name="Riccioni C."/>
            <person name="Rubini A."/>
            <person name="Sitrit Y."/>
            <person name="Splivallo R."/>
            <person name="Traeger S."/>
            <person name="Wang M."/>
            <person name="Zifcakova L."/>
            <person name="Wipf D."/>
            <person name="Zambonelli A."/>
            <person name="Paolocci F."/>
            <person name="Nowrousian M."/>
            <person name="Ottonello S."/>
            <person name="Baldrian P."/>
            <person name="Spatafora J.W."/>
            <person name="Henrissat B."/>
            <person name="Nagy L.G."/>
            <person name="Aury J.M."/>
            <person name="Wincker P."/>
            <person name="Grigoriev I.V."/>
            <person name="Bonfante P."/>
            <person name="Martin F.M."/>
        </authorList>
    </citation>
    <scope>NUCLEOTIDE SEQUENCE [LARGE SCALE GENOMIC DNA]</scope>
    <source>
        <strain evidence="2 3">RN42</strain>
    </source>
</reference>
<gene>
    <name evidence="2" type="ORF">BJ508DRAFT_363118</name>
</gene>
<sequence length="419" mass="47292">MVDGARTQPYHMRPSQRTHQCPMVDGARIAPVLLQPFTFDGQLYSIPADLVEWTGNAEDLKNPKLNLESLNLDEFEQYLSNALGTAEEPLEDEYGQNYETDQLGEQQLQGNKIPFEVMQQVGKKLQQQGLLPEVHPNMSMDEKNIYLHLLAESISRHPHHATTQEPGAQPQQALSDPRYTDNAYDSMAQTQVQGQVHPVQIHGSNKKFQMSDELRAFGMQLAQQGLPQHEIRQILLAICYKSRTRACAQLQAYAQGQQVQIPPAIIRDITALTEEQQVPILESYWQQVALQKLQGKSLQQIQQMVFAGQKQRTDSTMLQMPSPQVPLQQYPRNVSLPPAPQHITQPVPQAPSLINGQLLETTPEQFREELEMKMLEGLITQQEAQARFHSFITGQIQPSQTATFSSQTSYGSTAYQKTS</sequence>
<organism evidence="2 3">
    <name type="scientific">Ascobolus immersus RN42</name>
    <dbReference type="NCBI Taxonomy" id="1160509"/>
    <lineage>
        <taxon>Eukaryota</taxon>
        <taxon>Fungi</taxon>
        <taxon>Dikarya</taxon>
        <taxon>Ascomycota</taxon>
        <taxon>Pezizomycotina</taxon>
        <taxon>Pezizomycetes</taxon>
        <taxon>Pezizales</taxon>
        <taxon>Ascobolaceae</taxon>
        <taxon>Ascobolus</taxon>
    </lineage>
</organism>
<dbReference type="EMBL" id="ML119698">
    <property type="protein sequence ID" value="RPA79490.1"/>
    <property type="molecule type" value="Genomic_DNA"/>
</dbReference>
<name>A0A3N4I5V3_ASCIM</name>
<protein>
    <submittedName>
        <fullName evidence="2">Uncharacterized protein</fullName>
    </submittedName>
</protein>
<dbReference type="AlphaFoldDB" id="A0A3N4I5V3"/>
<evidence type="ECO:0000256" key="1">
    <source>
        <dbReference type="SAM" id="MobiDB-lite"/>
    </source>
</evidence>
<keyword evidence="3" id="KW-1185">Reference proteome</keyword>
<evidence type="ECO:0000313" key="3">
    <source>
        <dbReference type="Proteomes" id="UP000275078"/>
    </source>
</evidence>
<feature type="compositionally biased region" description="Polar residues" evidence="1">
    <location>
        <begin position="161"/>
        <end position="174"/>
    </location>
</feature>
<dbReference type="Proteomes" id="UP000275078">
    <property type="component" value="Unassembled WGS sequence"/>
</dbReference>
<evidence type="ECO:0000313" key="2">
    <source>
        <dbReference type="EMBL" id="RPA79490.1"/>
    </source>
</evidence>